<reference evidence="1 2" key="1">
    <citation type="submission" date="2020-06" db="EMBL/GenBank/DDBJ databases">
        <title>Actinokineospora xiongansis sp. nov., isolated from soil of Baiyangdian.</title>
        <authorList>
            <person name="Zhang X."/>
        </authorList>
    </citation>
    <scope>NUCLEOTIDE SEQUENCE [LARGE SCALE GENOMIC DNA]</scope>
    <source>
        <strain evidence="1 2">HBU206404</strain>
    </source>
</reference>
<organism evidence="1 2">
    <name type="scientific">Actinokineospora xionganensis</name>
    <dbReference type="NCBI Taxonomy" id="2684470"/>
    <lineage>
        <taxon>Bacteria</taxon>
        <taxon>Bacillati</taxon>
        <taxon>Actinomycetota</taxon>
        <taxon>Actinomycetes</taxon>
        <taxon>Pseudonocardiales</taxon>
        <taxon>Pseudonocardiaceae</taxon>
        <taxon>Actinokineospora</taxon>
    </lineage>
</organism>
<accession>A0ABR7L5W4</accession>
<protein>
    <submittedName>
        <fullName evidence="1">Uncharacterized protein</fullName>
    </submittedName>
</protein>
<dbReference type="RefSeq" id="WP_187220396.1">
    <property type="nucleotide sequence ID" value="NZ_JABVED010000005.1"/>
</dbReference>
<name>A0ABR7L5W4_9PSEU</name>
<keyword evidence="2" id="KW-1185">Reference proteome</keyword>
<evidence type="ECO:0000313" key="2">
    <source>
        <dbReference type="Proteomes" id="UP000734823"/>
    </source>
</evidence>
<evidence type="ECO:0000313" key="1">
    <source>
        <dbReference type="EMBL" id="MBC6447918.1"/>
    </source>
</evidence>
<comment type="caution">
    <text evidence="1">The sequence shown here is derived from an EMBL/GenBank/DDBJ whole genome shotgun (WGS) entry which is preliminary data.</text>
</comment>
<dbReference type="Proteomes" id="UP000734823">
    <property type="component" value="Unassembled WGS sequence"/>
</dbReference>
<dbReference type="EMBL" id="JABVED010000005">
    <property type="protein sequence ID" value="MBC6447918.1"/>
    <property type="molecule type" value="Genomic_DNA"/>
</dbReference>
<sequence length="130" mass="14818">MINASLVKVALNNVGGHQFEEFVNQFYSALMGMSFVPLGGVKDGGADGMDEQIFESTGRRFYQASIERSSEDKIRRTVRRLREFGRDPRNVTYITSQTIKHIDQVEDALTDELDVTIRIRDGLYIQNQIN</sequence>
<proteinExistence type="predicted"/>
<gene>
    <name evidence="1" type="ORF">GPZ80_12120</name>
</gene>